<reference evidence="1 3" key="1">
    <citation type="submission" date="2019-01" db="EMBL/GenBank/DDBJ databases">
        <authorList>
            <consortium name="Pathogen Informatics"/>
        </authorList>
    </citation>
    <scope>NUCLEOTIDE SEQUENCE [LARGE SCALE GENOMIC DNA]</scope>
    <source>
        <strain evidence="1 3">NCTC10122</strain>
    </source>
</reference>
<accession>A0A449A8M3</accession>
<evidence type="ECO:0000313" key="2">
    <source>
        <dbReference type="EMBL" id="VEU60730.1"/>
    </source>
</evidence>
<proteinExistence type="predicted"/>
<dbReference type="EMBL" id="LR214970">
    <property type="protein sequence ID" value="VEU60607.1"/>
    <property type="molecule type" value="Genomic_DNA"/>
</dbReference>
<organism evidence="1 3">
    <name type="scientific">Mycoplasmopsis bovigenitalium</name>
    <dbReference type="NCBI Taxonomy" id="2112"/>
    <lineage>
        <taxon>Bacteria</taxon>
        <taxon>Bacillati</taxon>
        <taxon>Mycoplasmatota</taxon>
        <taxon>Mycoplasmoidales</taxon>
        <taxon>Metamycoplasmataceae</taxon>
        <taxon>Mycoplasmopsis</taxon>
    </lineage>
</organism>
<dbReference type="EMBL" id="LR214970">
    <property type="protein sequence ID" value="VEU60730.1"/>
    <property type="molecule type" value="Genomic_DNA"/>
</dbReference>
<gene>
    <name evidence="1" type="ORF">NCTC10122_00203</name>
    <name evidence="2" type="ORF">NCTC10122_00330</name>
</gene>
<evidence type="ECO:0000313" key="3">
    <source>
        <dbReference type="Proteomes" id="UP000290942"/>
    </source>
</evidence>
<name>A0A449A8M3_9BACT</name>
<sequence>MKTIVWDLFNKFTKNLDAQKQLLIRRLSVNCINKNIDKKE</sequence>
<evidence type="ECO:0000313" key="1">
    <source>
        <dbReference type="EMBL" id="VEU60607.1"/>
    </source>
</evidence>
<dbReference type="AlphaFoldDB" id="A0A449A8M3"/>
<protein>
    <submittedName>
        <fullName evidence="1">Uncharacterized protein</fullName>
    </submittedName>
</protein>
<dbReference type="Proteomes" id="UP000290942">
    <property type="component" value="Chromosome"/>
</dbReference>